<dbReference type="Proteomes" id="UP000829447">
    <property type="component" value="Linkage Group LG1"/>
</dbReference>
<keyword evidence="2" id="KW-1185">Reference proteome</keyword>
<comment type="caution">
    <text evidence="1">The sequence shown here is derived from an EMBL/GenBank/DDBJ whole genome shotgun (WGS) entry which is preliminary data.</text>
</comment>
<proteinExistence type="predicted"/>
<evidence type="ECO:0000313" key="2">
    <source>
        <dbReference type="Proteomes" id="UP000829447"/>
    </source>
</evidence>
<accession>A0ACC5W5F6</accession>
<sequence>MTPQDDVKVYLEMFEINASACGWPRLGTVHSTAQGEVLKIRYTKDWHFTRKENLTLASLDRGCLDTVDLCLQNAAVIIITSVLFVITLLHLCTVMICNCTIQCHPQEDGFPFESGSSQGFFLMSSQGVFPCHRCLWLAH</sequence>
<reference evidence="1 2" key="1">
    <citation type="journal article" date="2022" name="bioRxiv">
        <title>An ancient truncated duplication of the anti-Mullerian hormone receptor type 2 gene is a potential conserved master sex determinant in the Pangasiidae catfish family.</title>
        <authorList>
            <person name="Wen M."/>
            <person name="Pan Q."/>
            <person name="Jouanno E."/>
            <person name="Montfort J."/>
            <person name="Zahm M."/>
            <person name="Cabau C."/>
            <person name="Klopp C."/>
            <person name="Iampietro C."/>
            <person name="Roques C."/>
            <person name="Bouchez O."/>
            <person name="Castinel A."/>
            <person name="Donnadieu C."/>
            <person name="Parrinello H."/>
            <person name="Poncet C."/>
            <person name="Belmonte E."/>
            <person name="Gautier V."/>
            <person name="Avarre J.-C."/>
            <person name="Dugue R."/>
            <person name="Gustiano R."/>
            <person name="Ha T.T.T."/>
            <person name="Campet M."/>
            <person name="Sriphairoj K."/>
            <person name="Ribolli J."/>
            <person name="de Almeida F.L."/>
            <person name="Desvignes T."/>
            <person name="Postlethwait J.H."/>
            <person name="Bucao C.F."/>
            <person name="Robinson-Rechavi M."/>
            <person name="Bobe J."/>
            <person name="Herpin A."/>
            <person name="Guiguen Y."/>
        </authorList>
    </citation>
    <scope>NUCLEOTIDE SEQUENCE [LARGE SCALE GENOMIC DNA]</scope>
    <source>
        <strain evidence="1">YG-Dec2019</strain>
    </source>
</reference>
<evidence type="ECO:0000313" key="1">
    <source>
        <dbReference type="EMBL" id="MCI4374274.1"/>
    </source>
</evidence>
<gene>
    <name evidence="1" type="ORF">PGIGA_G00004410</name>
</gene>
<organism evidence="1 2">
    <name type="scientific">Pangasianodon gigas</name>
    <name type="common">Mekong giant catfish</name>
    <name type="synonym">Pangasius gigas</name>
    <dbReference type="NCBI Taxonomy" id="30993"/>
    <lineage>
        <taxon>Eukaryota</taxon>
        <taxon>Metazoa</taxon>
        <taxon>Chordata</taxon>
        <taxon>Craniata</taxon>
        <taxon>Vertebrata</taxon>
        <taxon>Euteleostomi</taxon>
        <taxon>Actinopterygii</taxon>
        <taxon>Neopterygii</taxon>
        <taxon>Teleostei</taxon>
        <taxon>Ostariophysi</taxon>
        <taxon>Siluriformes</taxon>
        <taxon>Pangasiidae</taxon>
        <taxon>Pangasianodon</taxon>
    </lineage>
</organism>
<dbReference type="EMBL" id="CM040454">
    <property type="protein sequence ID" value="MCI4374274.1"/>
    <property type="molecule type" value="Genomic_DNA"/>
</dbReference>
<name>A0ACC5W5F6_PANGG</name>
<protein>
    <submittedName>
        <fullName evidence="1">Uncharacterized protein</fullName>
    </submittedName>
</protein>